<reference evidence="1 2" key="1">
    <citation type="submission" date="2023-01" db="EMBL/GenBank/DDBJ databases">
        <authorList>
            <person name="Whitehead M."/>
        </authorList>
    </citation>
    <scope>NUCLEOTIDE SEQUENCE [LARGE SCALE GENOMIC DNA]</scope>
</reference>
<dbReference type="Proteomes" id="UP001160148">
    <property type="component" value="Unassembled WGS sequence"/>
</dbReference>
<sequence length="187" mass="20935">MSSITVSEENELSGLVKSPAERLLENVYTELRNCSTIVTITLSANEDHYRGPEENPEVTRQTRSGDVSLVCETQFGPVGDCVETTYPSSRCVSLKELCYVALATMAGQPTAEGCMPNIAIEFSTADVDTEQETIVSFGRVLVAVNETEPVHRLEPEERQPAEPCKRRRSQWKRAKQFLRRLLCCGRY</sequence>
<gene>
    <name evidence="1" type="ORF">MEUPH1_LOCUS19103</name>
</gene>
<proteinExistence type="predicted"/>
<keyword evidence="2" id="KW-1185">Reference proteome</keyword>
<accession>A0AAV0X7R9</accession>
<evidence type="ECO:0000313" key="2">
    <source>
        <dbReference type="Proteomes" id="UP001160148"/>
    </source>
</evidence>
<protein>
    <submittedName>
        <fullName evidence="1">Uncharacterized protein</fullName>
    </submittedName>
</protein>
<dbReference type="AlphaFoldDB" id="A0AAV0X7R9"/>
<dbReference type="EMBL" id="CARXXK010000003">
    <property type="protein sequence ID" value="CAI6364253.1"/>
    <property type="molecule type" value="Genomic_DNA"/>
</dbReference>
<organism evidence="1 2">
    <name type="scientific">Macrosiphum euphorbiae</name>
    <name type="common">potato aphid</name>
    <dbReference type="NCBI Taxonomy" id="13131"/>
    <lineage>
        <taxon>Eukaryota</taxon>
        <taxon>Metazoa</taxon>
        <taxon>Ecdysozoa</taxon>
        <taxon>Arthropoda</taxon>
        <taxon>Hexapoda</taxon>
        <taxon>Insecta</taxon>
        <taxon>Pterygota</taxon>
        <taxon>Neoptera</taxon>
        <taxon>Paraneoptera</taxon>
        <taxon>Hemiptera</taxon>
        <taxon>Sternorrhyncha</taxon>
        <taxon>Aphidomorpha</taxon>
        <taxon>Aphidoidea</taxon>
        <taxon>Aphididae</taxon>
        <taxon>Macrosiphini</taxon>
        <taxon>Macrosiphum</taxon>
    </lineage>
</organism>
<evidence type="ECO:0000313" key="1">
    <source>
        <dbReference type="EMBL" id="CAI6364253.1"/>
    </source>
</evidence>
<name>A0AAV0X7R9_9HEMI</name>
<comment type="caution">
    <text evidence="1">The sequence shown here is derived from an EMBL/GenBank/DDBJ whole genome shotgun (WGS) entry which is preliminary data.</text>
</comment>